<feature type="compositionally biased region" description="Basic and acidic residues" evidence="5">
    <location>
        <begin position="101"/>
        <end position="119"/>
    </location>
</feature>
<dbReference type="AlphaFoldDB" id="A0A1L7AEE4"/>
<dbReference type="PANTHER" id="PTHR30629:SF2">
    <property type="entry name" value="PROPHAGE INTEGRASE INTS-RELATED"/>
    <property type="match status" value="1"/>
</dbReference>
<accession>A0A1L7AEE4</accession>
<name>A0A1L7AEE4_9PROT</name>
<dbReference type="InterPro" id="IPR025166">
    <property type="entry name" value="Integrase_DNA_bind_dom"/>
</dbReference>
<keyword evidence="4" id="KW-0233">DNA recombination</keyword>
<dbReference type="SUPFAM" id="SSF56349">
    <property type="entry name" value="DNA breaking-rejoining enzymes"/>
    <property type="match status" value="1"/>
</dbReference>
<organism evidence="7 8">
    <name type="scientific">Roseomonas gilardii</name>
    <dbReference type="NCBI Taxonomy" id="257708"/>
    <lineage>
        <taxon>Bacteria</taxon>
        <taxon>Pseudomonadati</taxon>
        <taxon>Pseudomonadota</taxon>
        <taxon>Alphaproteobacteria</taxon>
        <taxon>Acetobacterales</taxon>
        <taxon>Roseomonadaceae</taxon>
        <taxon>Roseomonas</taxon>
    </lineage>
</organism>
<evidence type="ECO:0000259" key="6">
    <source>
        <dbReference type="PROSITE" id="PS51898"/>
    </source>
</evidence>
<reference evidence="7 8" key="1">
    <citation type="submission" date="2016-05" db="EMBL/GenBank/DDBJ databases">
        <title>Complete Genome and Methylome Analysis of Psychrotrophic Bacterial Isolates from Antarctic Lake Untersee.</title>
        <authorList>
            <person name="Fomenkov A."/>
            <person name="Akimov V.N."/>
            <person name="Vasilyeva L.V."/>
            <person name="Andersen D."/>
            <person name="Vincze T."/>
            <person name="Roberts R.J."/>
        </authorList>
    </citation>
    <scope>NUCLEOTIDE SEQUENCE [LARGE SCALE GENOMIC DNA]</scope>
    <source>
        <strain evidence="7 8">U14-5</strain>
    </source>
</reference>
<dbReference type="InterPro" id="IPR050808">
    <property type="entry name" value="Phage_Integrase"/>
</dbReference>
<dbReference type="InterPro" id="IPR011010">
    <property type="entry name" value="DNA_brk_join_enz"/>
</dbReference>
<evidence type="ECO:0000256" key="3">
    <source>
        <dbReference type="ARBA" id="ARBA00023125"/>
    </source>
</evidence>
<evidence type="ECO:0000313" key="8">
    <source>
        <dbReference type="Proteomes" id="UP000185494"/>
    </source>
</evidence>
<comment type="similarity">
    <text evidence="1">Belongs to the 'phage' integrase family.</text>
</comment>
<evidence type="ECO:0000256" key="5">
    <source>
        <dbReference type="SAM" id="MobiDB-lite"/>
    </source>
</evidence>
<dbReference type="PROSITE" id="PS51898">
    <property type="entry name" value="TYR_RECOMBINASE"/>
    <property type="match status" value="1"/>
</dbReference>
<dbReference type="Gene3D" id="3.30.160.390">
    <property type="entry name" value="Integrase, DNA-binding domain"/>
    <property type="match status" value="1"/>
</dbReference>
<dbReference type="Gene3D" id="1.10.443.10">
    <property type="entry name" value="Intergrase catalytic core"/>
    <property type="match status" value="1"/>
</dbReference>
<dbReference type="Gene3D" id="1.10.150.130">
    <property type="match status" value="1"/>
</dbReference>
<dbReference type="EMBL" id="CP015583">
    <property type="protein sequence ID" value="APT57142.1"/>
    <property type="molecule type" value="Genomic_DNA"/>
</dbReference>
<evidence type="ECO:0000256" key="1">
    <source>
        <dbReference type="ARBA" id="ARBA00008857"/>
    </source>
</evidence>
<evidence type="ECO:0000313" key="7">
    <source>
        <dbReference type="EMBL" id="APT57142.1"/>
    </source>
</evidence>
<dbReference type="Proteomes" id="UP000185494">
    <property type="component" value="Chromosome 1"/>
</dbReference>
<feature type="domain" description="Tyr recombinase" evidence="6">
    <location>
        <begin position="234"/>
        <end position="428"/>
    </location>
</feature>
<dbReference type="Pfam" id="PF13356">
    <property type="entry name" value="Arm-DNA-bind_3"/>
    <property type="match status" value="1"/>
</dbReference>
<dbReference type="CDD" id="cd00801">
    <property type="entry name" value="INT_P4_C"/>
    <property type="match status" value="1"/>
</dbReference>
<keyword evidence="2" id="KW-0229">DNA integration</keyword>
<feature type="region of interest" description="Disordered" evidence="5">
    <location>
        <begin position="77"/>
        <end position="119"/>
    </location>
</feature>
<dbReference type="PANTHER" id="PTHR30629">
    <property type="entry name" value="PROPHAGE INTEGRASE"/>
    <property type="match status" value="1"/>
</dbReference>
<dbReference type="InterPro" id="IPR013762">
    <property type="entry name" value="Integrase-like_cat_sf"/>
</dbReference>
<dbReference type="InterPro" id="IPR010998">
    <property type="entry name" value="Integrase_recombinase_N"/>
</dbReference>
<dbReference type="GO" id="GO:0003677">
    <property type="term" value="F:DNA binding"/>
    <property type="evidence" value="ECO:0007669"/>
    <property type="project" value="UniProtKB-KW"/>
</dbReference>
<dbReference type="InterPro" id="IPR002104">
    <property type="entry name" value="Integrase_catalytic"/>
</dbReference>
<dbReference type="STRING" id="257708.RGI145_08580"/>
<gene>
    <name evidence="7" type="ORF">RGI145_08580</name>
</gene>
<dbReference type="GO" id="GO:0015074">
    <property type="term" value="P:DNA integration"/>
    <property type="evidence" value="ECO:0007669"/>
    <property type="project" value="UniProtKB-KW"/>
</dbReference>
<dbReference type="Pfam" id="PF00589">
    <property type="entry name" value="Phage_integrase"/>
    <property type="match status" value="1"/>
</dbReference>
<dbReference type="KEGG" id="rgi:RGI145_08580"/>
<dbReference type="InterPro" id="IPR038488">
    <property type="entry name" value="Integrase_DNA-bd_sf"/>
</dbReference>
<evidence type="ECO:0000256" key="2">
    <source>
        <dbReference type="ARBA" id="ARBA00022908"/>
    </source>
</evidence>
<evidence type="ECO:0000256" key="4">
    <source>
        <dbReference type="ARBA" id="ARBA00023172"/>
    </source>
</evidence>
<proteinExistence type="inferred from homology"/>
<sequence length="456" mass="49874">MLAMRKLSEGPVKITKATVSAAWKRREPGVRLTIRDEACRGLALVVNPNGMAWMFGYRPRGMDPLTGKRPAMREISLGTPEGLSPEDARTAAGRHKSGVKSGEDPAAQRRAARDKAARERATTIERLMDAYAATLPKRGKMRGSGTLSPAVAKAEEQQVRAAVATMKAERMPVAELGASEIRLLLGAEAKRPATARHRFGALSRFLDWCQEEGHIALNPCLAIAKNRKPRPLRARTHHLAPKQLAQLWRAAQDACDNPGAEAELRLEPVQRDLIRLMIAVPCRRGEAAYLEWSHINLKDGLWTMPGRLTKNGDPHCVPLPALALDMLTERHAAAGEPSDGLVFPSPKSGKPIATWSDMKKAMDAASGLTGWRWHDFRRSFVTALAENGVAEAVADALLNHRQSATRGGVLGVYQQARRMPERIVAMRRWSEILSASINGDDAKPGKVVGMDRRAVA</sequence>
<keyword evidence="3" id="KW-0238">DNA-binding</keyword>
<dbReference type="GO" id="GO:0006310">
    <property type="term" value="P:DNA recombination"/>
    <property type="evidence" value="ECO:0007669"/>
    <property type="project" value="UniProtKB-KW"/>
</dbReference>
<protein>
    <recommendedName>
        <fullName evidence="6">Tyr recombinase domain-containing protein</fullName>
    </recommendedName>
</protein>